<feature type="compositionally biased region" description="Basic and acidic residues" evidence="1">
    <location>
        <begin position="83"/>
        <end position="101"/>
    </location>
</feature>
<dbReference type="Proteomes" id="UP000664940">
    <property type="component" value="Unassembled WGS sequence"/>
</dbReference>
<dbReference type="EMBL" id="JABVXQ010000013">
    <property type="protein sequence ID" value="KAF6081878.1"/>
    <property type="molecule type" value="Genomic_DNA"/>
</dbReference>
<reference evidence="2 3" key="1">
    <citation type="journal article" date="2020" name="Nature">
        <title>Six reference-quality genomes reveal evolution of bat adaptations.</title>
        <authorList>
            <person name="Jebb D."/>
            <person name="Huang Z."/>
            <person name="Pippel M."/>
            <person name="Hughes G.M."/>
            <person name="Lavrichenko K."/>
            <person name="Devanna P."/>
            <person name="Winkler S."/>
            <person name="Jermiin L.S."/>
            <person name="Skirmuntt E.C."/>
            <person name="Katzourakis A."/>
            <person name="Burkitt-Gray L."/>
            <person name="Ray D.A."/>
            <person name="Sullivan K.A.M."/>
            <person name="Roscito J.G."/>
            <person name="Kirilenko B.M."/>
            <person name="Davalos L.M."/>
            <person name="Corthals A.P."/>
            <person name="Power M.L."/>
            <person name="Jones G."/>
            <person name="Ransome R.D."/>
            <person name="Dechmann D.K.N."/>
            <person name="Locatelli A.G."/>
            <person name="Puechmaille S.J."/>
            <person name="Fedrigo O."/>
            <person name="Jarvis E.D."/>
            <person name="Hiller M."/>
            <person name="Vernes S.C."/>
            <person name="Myers E.W."/>
            <person name="Teeling E.C."/>
        </authorList>
    </citation>
    <scope>NUCLEOTIDE SEQUENCE [LARGE SCALE GENOMIC DNA]</scope>
    <source>
        <strain evidence="2">Bat1K_MPI-CBG_1</strain>
    </source>
</reference>
<protein>
    <submittedName>
        <fullName evidence="2">Uncharacterized protein</fullName>
    </submittedName>
</protein>
<evidence type="ECO:0000256" key="1">
    <source>
        <dbReference type="SAM" id="MobiDB-lite"/>
    </source>
</evidence>
<evidence type="ECO:0000313" key="2">
    <source>
        <dbReference type="EMBL" id="KAF6081878.1"/>
    </source>
</evidence>
<name>A0A833YWJ0_9CHIR</name>
<dbReference type="AlphaFoldDB" id="A0A833YWJ0"/>
<feature type="region of interest" description="Disordered" evidence="1">
    <location>
        <begin position="1"/>
        <end position="130"/>
    </location>
</feature>
<proteinExistence type="predicted"/>
<sequence length="130" mass="14034">MRVHSRLHGHTGPAPRRGRDQASSAGAPQPRLRARPIAAPHAACHTPPGDCARGEAGLGLGNPKHPDPAGAERNQHTGSGADRQTDRRTEGYATEPTDRLQKNNYHNKGAAQRPPWESAPAQVRRKLLFP</sequence>
<accession>A0A833YWJ0</accession>
<organism evidence="2 3">
    <name type="scientific">Phyllostomus discolor</name>
    <name type="common">pale spear-nosed bat</name>
    <dbReference type="NCBI Taxonomy" id="89673"/>
    <lineage>
        <taxon>Eukaryota</taxon>
        <taxon>Metazoa</taxon>
        <taxon>Chordata</taxon>
        <taxon>Craniata</taxon>
        <taxon>Vertebrata</taxon>
        <taxon>Euteleostomi</taxon>
        <taxon>Mammalia</taxon>
        <taxon>Eutheria</taxon>
        <taxon>Laurasiatheria</taxon>
        <taxon>Chiroptera</taxon>
        <taxon>Yangochiroptera</taxon>
        <taxon>Phyllostomidae</taxon>
        <taxon>Phyllostominae</taxon>
        <taxon>Phyllostomus</taxon>
    </lineage>
</organism>
<gene>
    <name evidence="2" type="ORF">HJG60_008879</name>
</gene>
<evidence type="ECO:0000313" key="3">
    <source>
        <dbReference type="Proteomes" id="UP000664940"/>
    </source>
</evidence>
<comment type="caution">
    <text evidence="2">The sequence shown here is derived from an EMBL/GenBank/DDBJ whole genome shotgun (WGS) entry which is preliminary data.</text>
</comment>